<dbReference type="GO" id="GO:0009734">
    <property type="term" value="P:auxin-activated signaling pathway"/>
    <property type="evidence" value="ECO:0007669"/>
    <property type="project" value="TreeGrafter"/>
</dbReference>
<dbReference type="PROSITE" id="PS50003">
    <property type="entry name" value="PH_DOMAIN"/>
    <property type="match status" value="1"/>
</dbReference>
<dbReference type="InterPro" id="IPR008546">
    <property type="entry name" value="VAN3-bd-like_auxin_canal"/>
</dbReference>
<evidence type="ECO:0000259" key="1">
    <source>
        <dbReference type="PROSITE" id="PS50003"/>
    </source>
</evidence>
<organism evidence="2 3">
    <name type="scientific">Linum tenue</name>
    <dbReference type="NCBI Taxonomy" id="586396"/>
    <lineage>
        <taxon>Eukaryota</taxon>
        <taxon>Viridiplantae</taxon>
        <taxon>Streptophyta</taxon>
        <taxon>Embryophyta</taxon>
        <taxon>Tracheophyta</taxon>
        <taxon>Spermatophyta</taxon>
        <taxon>Magnoliopsida</taxon>
        <taxon>eudicotyledons</taxon>
        <taxon>Gunneridae</taxon>
        <taxon>Pentapetalae</taxon>
        <taxon>rosids</taxon>
        <taxon>fabids</taxon>
        <taxon>Malpighiales</taxon>
        <taxon>Linaceae</taxon>
        <taxon>Linum</taxon>
    </lineage>
</organism>
<proteinExistence type="predicted"/>
<dbReference type="GO" id="GO:0010305">
    <property type="term" value="P:leaf vascular tissue pattern formation"/>
    <property type="evidence" value="ECO:0007669"/>
    <property type="project" value="TreeGrafter"/>
</dbReference>
<gene>
    <name evidence="2" type="ORF">LITE_LOCUS41156</name>
</gene>
<dbReference type="InterPro" id="IPR040269">
    <property type="entry name" value="VAB"/>
</dbReference>
<accession>A0AAV0Q1L8</accession>
<evidence type="ECO:0000313" key="3">
    <source>
        <dbReference type="Proteomes" id="UP001154282"/>
    </source>
</evidence>
<dbReference type="GO" id="GO:0010087">
    <property type="term" value="P:phloem or xylem histogenesis"/>
    <property type="evidence" value="ECO:0007669"/>
    <property type="project" value="TreeGrafter"/>
</dbReference>
<feature type="domain" description="PH" evidence="1">
    <location>
        <begin position="208"/>
        <end position="315"/>
    </location>
</feature>
<dbReference type="PANTHER" id="PTHR31351">
    <property type="entry name" value="EXPRESSED PROTEIN"/>
    <property type="match status" value="1"/>
</dbReference>
<dbReference type="EMBL" id="CAMGYJ010000009">
    <property type="protein sequence ID" value="CAI0509170.1"/>
    <property type="molecule type" value="Genomic_DNA"/>
</dbReference>
<dbReference type="InterPro" id="IPR001849">
    <property type="entry name" value="PH_domain"/>
</dbReference>
<dbReference type="PANTHER" id="PTHR31351:SF24">
    <property type="entry name" value="VAN3-BINDING PROTEIN-LIKE"/>
    <property type="match status" value="1"/>
</dbReference>
<dbReference type="InterPro" id="IPR013666">
    <property type="entry name" value="PH_pln"/>
</dbReference>
<dbReference type="Pfam" id="PF05703">
    <property type="entry name" value="Auxin_canalis"/>
    <property type="match status" value="1"/>
</dbReference>
<evidence type="ECO:0000313" key="2">
    <source>
        <dbReference type="EMBL" id="CAI0509170.1"/>
    </source>
</evidence>
<comment type="caution">
    <text evidence="2">The sequence shown here is derived from an EMBL/GenBank/DDBJ whole genome shotgun (WGS) entry which is preliminary data.</text>
</comment>
<reference evidence="2" key="1">
    <citation type="submission" date="2022-08" db="EMBL/GenBank/DDBJ databases">
        <authorList>
            <person name="Gutierrez-Valencia J."/>
        </authorList>
    </citation>
    <scope>NUCLEOTIDE SEQUENCE</scope>
</reference>
<protein>
    <recommendedName>
        <fullName evidence="1">PH domain-containing protein</fullName>
    </recommendedName>
</protein>
<sequence length="315" mass="34133">MARQITLLGKVEGFLLKRPFPPFFGAFCQTGRVQSSIHSKRTGTLGKWFHYHDRETISSGAAVKKKDRARMESARIHSAVVAAGLAAGLAAEAAAGNSGGGGSLMSVALASATELIASYCIELAELARADHERVGSVVRSAVDIRSPGDLVTLTAAASTVLRGEATLKSRLPKEATKNAANSPYDRAMSDVDSTSSLVSQSQDKHQLTPACDGDLLQQTTKGALRWKKVYVHINKKRSLFIKIKSKHVGGAFSKNHKGIIYGVCDETIAWPYRKERESSGELYFGVKTAQGLLEFKCKSKIQKQKWVDGIQTLLR</sequence>
<name>A0AAV0Q1L8_9ROSI</name>
<keyword evidence="3" id="KW-1185">Reference proteome</keyword>
<dbReference type="Proteomes" id="UP001154282">
    <property type="component" value="Unassembled WGS sequence"/>
</dbReference>
<dbReference type="AlphaFoldDB" id="A0AAV0Q1L8"/>
<dbReference type="Pfam" id="PF08458">
    <property type="entry name" value="PH_2"/>
    <property type="match status" value="1"/>
</dbReference>